<evidence type="ECO:0000259" key="9">
    <source>
        <dbReference type="PROSITE" id="PS50929"/>
    </source>
</evidence>
<dbReference type="InterPro" id="IPR003439">
    <property type="entry name" value="ABC_transporter-like_ATP-bd"/>
</dbReference>
<evidence type="ECO:0000256" key="4">
    <source>
        <dbReference type="ARBA" id="ARBA00022840"/>
    </source>
</evidence>
<feature type="transmembrane region" description="Helical" evidence="7">
    <location>
        <begin position="254"/>
        <end position="275"/>
    </location>
</feature>
<dbReference type="GO" id="GO:0005524">
    <property type="term" value="F:ATP binding"/>
    <property type="evidence" value="ECO:0007669"/>
    <property type="project" value="UniProtKB-KW"/>
</dbReference>
<comment type="subcellular location">
    <subcellularLocation>
        <location evidence="1">Cell membrane</location>
        <topology evidence="1">Multi-pass membrane protein</topology>
    </subcellularLocation>
</comment>
<feature type="transmembrane region" description="Helical" evidence="7">
    <location>
        <begin position="21"/>
        <end position="41"/>
    </location>
</feature>
<feature type="transmembrane region" description="Helical" evidence="7">
    <location>
        <begin position="281"/>
        <end position="303"/>
    </location>
</feature>
<dbReference type="SUPFAM" id="SSF52540">
    <property type="entry name" value="P-loop containing nucleoside triphosphate hydrolases"/>
    <property type="match status" value="1"/>
</dbReference>
<dbReference type="PANTHER" id="PTHR24221:SF654">
    <property type="entry name" value="ATP-BINDING CASSETTE SUB-FAMILY B MEMBER 6"/>
    <property type="match status" value="1"/>
</dbReference>
<dbReference type="InterPro" id="IPR017871">
    <property type="entry name" value="ABC_transporter-like_CS"/>
</dbReference>
<evidence type="ECO:0000313" key="11">
    <source>
        <dbReference type="Proteomes" id="UP000240527"/>
    </source>
</evidence>
<keyword evidence="4 10" id="KW-0067">ATP-binding</keyword>
<keyword evidence="11" id="KW-1185">Reference proteome</keyword>
<sequence length="534" mass="54471">MKKTAPTPLDILIRAQKRAHAGALRLAVLSAVVVGAASTLLLGLSGWFIVASAVAGAAGLAAAHAFNVLLPGAAIRLLAILRTASRYGERLAGHAAALRALAAIRPAVFASLAAAPPAESLALSRGEASARLVQDVDAVETRFVRLSAPWSAAAGLGAGLFLTAFAGWAPSLVILTAAAAAILSARALARRFSTPARAAVQTRVGALKDSAAALVSAAAELRAYGLEDWAGETLNQRAADLEAARLAAARAQGLVLASQAAILGAAVAAAMAAAAPAGAPLAALAGLAAAMSVEALTGLAHAFDQDGATHKARERLNALLRHAPRPGSAPLDEAPPLTLLDQTLRPGERLAIVGPSGCGKTTLVETLLGLRDTPAPAPRAAFAWLPQDAGLIAGTVRENLRLAAPQASDAMLWEALEDAALADRVRAAPGGLGAYLGDDGERLSGGERRRLALARAYLRSAPWLLLDEPTEGLDPRTEARVVEGLQRRLARTGQGLVLISHRPAPTKICDRVLTLGDAHEKGLAIAPPGLVVTP</sequence>
<keyword evidence="2 7" id="KW-0812">Transmembrane</keyword>
<dbReference type="PANTHER" id="PTHR24221">
    <property type="entry name" value="ATP-BINDING CASSETTE SUB-FAMILY B"/>
    <property type="match status" value="1"/>
</dbReference>
<organism evidence="10 11">
    <name type="scientific">Caulobacter segnis</name>
    <dbReference type="NCBI Taxonomy" id="88688"/>
    <lineage>
        <taxon>Bacteria</taxon>
        <taxon>Pseudomonadati</taxon>
        <taxon>Pseudomonadota</taxon>
        <taxon>Alphaproteobacteria</taxon>
        <taxon>Caulobacterales</taxon>
        <taxon>Caulobacteraceae</taxon>
        <taxon>Caulobacter</taxon>
    </lineage>
</organism>
<dbReference type="Gene3D" id="3.40.50.300">
    <property type="entry name" value="P-loop containing nucleotide triphosphate hydrolases"/>
    <property type="match status" value="1"/>
</dbReference>
<gene>
    <name evidence="10" type="ORF">B7G68_18465</name>
</gene>
<dbReference type="SUPFAM" id="SSF90123">
    <property type="entry name" value="ABC transporter transmembrane region"/>
    <property type="match status" value="1"/>
</dbReference>
<protein>
    <submittedName>
        <fullName evidence="10">ABC transporter ATP-binding protein</fullName>
    </submittedName>
</protein>
<dbReference type="EMBL" id="CP027850">
    <property type="protein sequence ID" value="AVQ03644.1"/>
    <property type="molecule type" value="Genomic_DNA"/>
</dbReference>
<dbReference type="RefSeq" id="WP_013080675.1">
    <property type="nucleotide sequence ID" value="NZ_CP027850.1"/>
</dbReference>
<dbReference type="PROSITE" id="PS50893">
    <property type="entry name" value="ABC_TRANSPORTER_2"/>
    <property type="match status" value="1"/>
</dbReference>
<dbReference type="PROSITE" id="PS00211">
    <property type="entry name" value="ABC_TRANSPORTER_1"/>
    <property type="match status" value="1"/>
</dbReference>
<evidence type="ECO:0000256" key="5">
    <source>
        <dbReference type="ARBA" id="ARBA00022989"/>
    </source>
</evidence>
<dbReference type="InterPro" id="IPR039421">
    <property type="entry name" value="Type_1_exporter"/>
</dbReference>
<evidence type="ECO:0000256" key="2">
    <source>
        <dbReference type="ARBA" id="ARBA00022692"/>
    </source>
</evidence>
<reference evidence="10 11" key="1">
    <citation type="journal article" date="2015" name="Biotechnol. Bioeng.">
        <title>Genome sequence and phenotypic characterization of Caulobacter segnis.</title>
        <authorList>
            <person name="Patel S."/>
            <person name="Fletcher B."/>
            <person name="Scott D.C."/>
            <person name="Ely B."/>
        </authorList>
    </citation>
    <scope>NUCLEOTIDE SEQUENCE [LARGE SCALE GENOMIC DNA]</scope>
    <source>
        <strain evidence="10 11">TK0059</strain>
    </source>
</reference>
<evidence type="ECO:0000256" key="3">
    <source>
        <dbReference type="ARBA" id="ARBA00022741"/>
    </source>
</evidence>
<dbReference type="InterPro" id="IPR036640">
    <property type="entry name" value="ABC1_TM_sf"/>
</dbReference>
<evidence type="ECO:0000259" key="8">
    <source>
        <dbReference type="PROSITE" id="PS50893"/>
    </source>
</evidence>
<feature type="domain" description="ABC transmembrane type-1" evidence="9">
    <location>
        <begin position="26"/>
        <end position="275"/>
    </location>
</feature>
<feature type="domain" description="ABC transporter" evidence="8">
    <location>
        <begin position="314"/>
        <end position="534"/>
    </location>
</feature>
<keyword evidence="6 7" id="KW-0472">Membrane</keyword>
<evidence type="ECO:0000256" key="7">
    <source>
        <dbReference type="SAM" id="Phobius"/>
    </source>
</evidence>
<dbReference type="InterPro" id="IPR011527">
    <property type="entry name" value="ABC1_TM_dom"/>
</dbReference>
<dbReference type="Pfam" id="PF00005">
    <property type="entry name" value="ABC_tran"/>
    <property type="match status" value="1"/>
</dbReference>
<feature type="transmembrane region" description="Helical" evidence="7">
    <location>
        <begin position="150"/>
        <end position="183"/>
    </location>
</feature>
<dbReference type="Gene3D" id="1.20.1560.10">
    <property type="entry name" value="ABC transporter type 1, transmembrane domain"/>
    <property type="match status" value="1"/>
</dbReference>
<name>A0ABN5J0R3_9CAUL</name>
<feature type="transmembrane region" description="Helical" evidence="7">
    <location>
        <begin position="47"/>
        <end position="70"/>
    </location>
</feature>
<dbReference type="InterPro" id="IPR003593">
    <property type="entry name" value="AAA+_ATPase"/>
</dbReference>
<dbReference type="InterPro" id="IPR027417">
    <property type="entry name" value="P-loop_NTPase"/>
</dbReference>
<dbReference type="SMART" id="SM00382">
    <property type="entry name" value="AAA"/>
    <property type="match status" value="1"/>
</dbReference>
<dbReference type="Proteomes" id="UP000240527">
    <property type="component" value="Chromosome"/>
</dbReference>
<dbReference type="PROSITE" id="PS50929">
    <property type="entry name" value="ABC_TM1F"/>
    <property type="match status" value="1"/>
</dbReference>
<keyword evidence="3" id="KW-0547">Nucleotide-binding</keyword>
<accession>A0ABN5J0R3</accession>
<evidence type="ECO:0000256" key="6">
    <source>
        <dbReference type="ARBA" id="ARBA00023136"/>
    </source>
</evidence>
<keyword evidence="5 7" id="KW-1133">Transmembrane helix</keyword>
<evidence type="ECO:0000256" key="1">
    <source>
        <dbReference type="ARBA" id="ARBA00004651"/>
    </source>
</evidence>
<evidence type="ECO:0000313" key="10">
    <source>
        <dbReference type="EMBL" id="AVQ03644.1"/>
    </source>
</evidence>
<proteinExistence type="predicted"/>